<dbReference type="SUPFAM" id="SSF55874">
    <property type="entry name" value="ATPase domain of HSP90 chaperone/DNA topoisomerase II/histidine kinase"/>
    <property type="match status" value="1"/>
</dbReference>
<protein>
    <recommendedName>
        <fullName evidence="11">Histidine kinase/HSP90-like ATPase domain-containing protein</fullName>
    </recommendedName>
</protein>
<evidence type="ECO:0000256" key="7">
    <source>
        <dbReference type="ARBA" id="ARBA00023012"/>
    </source>
</evidence>
<feature type="transmembrane region" description="Helical" evidence="10">
    <location>
        <begin position="243"/>
        <end position="260"/>
    </location>
</feature>
<dbReference type="Pfam" id="PF07695">
    <property type="entry name" value="7TMR-DISM_7TM"/>
    <property type="match status" value="1"/>
</dbReference>
<feature type="transmembrane region" description="Helical" evidence="10">
    <location>
        <begin position="180"/>
        <end position="199"/>
    </location>
</feature>
<feature type="domain" description="Histidine kinase/HSP90-like ATPase" evidence="11">
    <location>
        <begin position="494"/>
        <end position="591"/>
    </location>
</feature>
<organism evidence="12 13">
    <name type="scientific">Achromobacter pestifer</name>
    <dbReference type="NCBI Taxonomy" id="1353889"/>
    <lineage>
        <taxon>Bacteria</taxon>
        <taxon>Pseudomonadati</taxon>
        <taxon>Pseudomonadota</taxon>
        <taxon>Betaproteobacteria</taxon>
        <taxon>Burkholderiales</taxon>
        <taxon>Alcaligenaceae</taxon>
        <taxon>Achromobacter</taxon>
    </lineage>
</organism>
<keyword evidence="2" id="KW-1003">Cell membrane</keyword>
<name>A0A6S6Z550_9BURK</name>
<dbReference type="CDD" id="cd16917">
    <property type="entry name" value="HATPase_UhpB-NarQ-NarX-like"/>
    <property type="match status" value="1"/>
</dbReference>
<sequence>MLSITAAQGTADGRRPEASGWQPVSLPDNWSTRWPGYSGTVWYRIDWQRPCPGQMGEPVGLTLESIVMAGEVFVNDELIWRDSHLTEPLSRSWNMPRYWRLPEALVRDGVNTVWVRVVGVAQQTPGLGPVYLGQSRAMQALQEDLWLTNRTLYTLNLIISGVMGALFFCIWIVRREQTTYGWYALMSLFWVLFIANVLLTSPWPFTSTLTAARANSMALVLYTACFCLFTWRFSQQIWPRTERMLWVAAAGLLAMLAFTPDSALPTAQTIGVLTSAGVFLSNCLLFSWHAVRHRRPENTLLAACLLIVFVVSIHDLLLLMKIIGPGVSYTSVSSIIVTLFMSAILGLRHARNVRRIERFNHELAEGISRARTELATTLAREHDLAMSHTRLQERLQIAHDLHDGLGGSLVRMMAMIEQANTPLQSQQFLSMLKLLRDDLRQTIDTGSSAGVKVPATPPEWSAPLRHRFVQLFDELDLDSSWQVPPQWITPPSPLQCLALTRLVEEALTNVVKHSRARCVQLQLLQPGPDQLELRIEDDGAGFDVAAVRLAGVSVGMRSMHARIARVHGTLEVSSVPGQTILTARLQLPPAALQSV</sequence>
<feature type="transmembrane region" description="Helical" evidence="10">
    <location>
        <begin position="266"/>
        <end position="288"/>
    </location>
</feature>
<evidence type="ECO:0000313" key="12">
    <source>
        <dbReference type="EMBL" id="CAB3654918.1"/>
    </source>
</evidence>
<evidence type="ECO:0000256" key="2">
    <source>
        <dbReference type="ARBA" id="ARBA00022475"/>
    </source>
</evidence>
<evidence type="ECO:0000259" key="11">
    <source>
        <dbReference type="SMART" id="SM00387"/>
    </source>
</evidence>
<feature type="transmembrane region" description="Helical" evidence="10">
    <location>
        <begin position="152"/>
        <end position="173"/>
    </location>
</feature>
<evidence type="ECO:0000256" key="10">
    <source>
        <dbReference type="SAM" id="Phobius"/>
    </source>
</evidence>
<keyword evidence="7" id="KW-0902">Two-component regulatory system</keyword>
<dbReference type="GO" id="GO:0000160">
    <property type="term" value="P:phosphorelay signal transduction system"/>
    <property type="evidence" value="ECO:0007669"/>
    <property type="project" value="UniProtKB-KW"/>
</dbReference>
<keyword evidence="5" id="KW-0418">Kinase</keyword>
<dbReference type="RefSeq" id="WP_246288283.1">
    <property type="nucleotide sequence ID" value="NZ_CADIJX010000003.1"/>
</dbReference>
<dbReference type="Gene3D" id="1.20.5.1930">
    <property type="match status" value="1"/>
</dbReference>
<dbReference type="Pfam" id="PF02518">
    <property type="entry name" value="HATPase_c"/>
    <property type="match status" value="1"/>
</dbReference>
<keyword evidence="8 10" id="KW-0472">Membrane</keyword>
<dbReference type="PANTHER" id="PTHR24421:SF37">
    <property type="entry name" value="SENSOR HISTIDINE KINASE NARS"/>
    <property type="match status" value="1"/>
</dbReference>
<evidence type="ECO:0000256" key="9">
    <source>
        <dbReference type="SAM" id="MobiDB-lite"/>
    </source>
</evidence>
<evidence type="ECO:0000256" key="1">
    <source>
        <dbReference type="ARBA" id="ARBA00004651"/>
    </source>
</evidence>
<gene>
    <name evidence="12" type="ORF">LMG3431_03048</name>
</gene>
<dbReference type="SMART" id="SM00387">
    <property type="entry name" value="HATPase_c"/>
    <property type="match status" value="1"/>
</dbReference>
<evidence type="ECO:0000256" key="5">
    <source>
        <dbReference type="ARBA" id="ARBA00022777"/>
    </source>
</evidence>
<dbReference type="InterPro" id="IPR011623">
    <property type="entry name" value="7TMR_DISM_rcpt_extracell_dom1"/>
</dbReference>
<dbReference type="InterPro" id="IPR036890">
    <property type="entry name" value="HATPase_C_sf"/>
</dbReference>
<proteinExistence type="predicted"/>
<feature type="transmembrane region" description="Helical" evidence="10">
    <location>
        <begin position="300"/>
        <end position="320"/>
    </location>
</feature>
<comment type="subcellular location">
    <subcellularLocation>
        <location evidence="1">Cell membrane</location>
        <topology evidence="1">Multi-pass membrane protein</topology>
    </subcellularLocation>
</comment>
<evidence type="ECO:0000256" key="4">
    <source>
        <dbReference type="ARBA" id="ARBA00022692"/>
    </source>
</evidence>
<dbReference type="EMBL" id="CADIJX010000003">
    <property type="protein sequence ID" value="CAB3654918.1"/>
    <property type="molecule type" value="Genomic_DNA"/>
</dbReference>
<keyword evidence="13" id="KW-1185">Reference proteome</keyword>
<dbReference type="GO" id="GO:0005886">
    <property type="term" value="C:plasma membrane"/>
    <property type="evidence" value="ECO:0007669"/>
    <property type="project" value="UniProtKB-SubCell"/>
</dbReference>
<feature type="transmembrane region" description="Helical" evidence="10">
    <location>
        <begin position="326"/>
        <end position="347"/>
    </location>
</feature>
<keyword evidence="6 10" id="KW-1133">Transmembrane helix</keyword>
<dbReference type="Gene3D" id="2.60.120.260">
    <property type="entry name" value="Galactose-binding domain-like"/>
    <property type="match status" value="1"/>
</dbReference>
<dbReference type="SUPFAM" id="SSF49785">
    <property type="entry name" value="Galactose-binding domain-like"/>
    <property type="match status" value="1"/>
</dbReference>
<dbReference type="InterPro" id="IPR008979">
    <property type="entry name" value="Galactose-bd-like_sf"/>
</dbReference>
<keyword evidence="3" id="KW-0808">Transferase</keyword>
<keyword evidence="4 10" id="KW-0812">Transmembrane</keyword>
<feature type="transmembrane region" description="Helical" evidence="10">
    <location>
        <begin position="211"/>
        <end position="231"/>
    </location>
</feature>
<dbReference type="Proteomes" id="UP000494108">
    <property type="component" value="Unassembled WGS sequence"/>
</dbReference>
<reference evidence="12 13" key="1">
    <citation type="submission" date="2020-04" db="EMBL/GenBank/DDBJ databases">
        <authorList>
            <person name="De Canck E."/>
        </authorList>
    </citation>
    <scope>NUCLEOTIDE SEQUENCE [LARGE SCALE GENOMIC DNA]</scope>
    <source>
        <strain evidence="12 13">LMG 3431</strain>
    </source>
</reference>
<evidence type="ECO:0000256" key="3">
    <source>
        <dbReference type="ARBA" id="ARBA00022679"/>
    </source>
</evidence>
<dbReference type="InterPro" id="IPR003594">
    <property type="entry name" value="HATPase_dom"/>
</dbReference>
<evidence type="ECO:0000256" key="6">
    <source>
        <dbReference type="ARBA" id="ARBA00022989"/>
    </source>
</evidence>
<evidence type="ECO:0000313" key="13">
    <source>
        <dbReference type="Proteomes" id="UP000494108"/>
    </source>
</evidence>
<feature type="region of interest" description="Disordered" evidence="9">
    <location>
        <begin position="1"/>
        <end position="23"/>
    </location>
</feature>
<dbReference type="AlphaFoldDB" id="A0A6S6Z550"/>
<dbReference type="Gene3D" id="3.30.565.10">
    <property type="entry name" value="Histidine kinase-like ATPase, C-terminal domain"/>
    <property type="match status" value="1"/>
</dbReference>
<dbReference type="InterPro" id="IPR050482">
    <property type="entry name" value="Sensor_HK_TwoCompSys"/>
</dbReference>
<accession>A0A6S6Z550</accession>
<dbReference type="PANTHER" id="PTHR24421">
    <property type="entry name" value="NITRATE/NITRITE SENSOR PROTEIN NARX-RELATED"/>
    <property type="match status" value="1"/>
</dbReference>
<dbReference type="GO" id="GO:0016301">
    <property type="term" value="F:kinase activity"/>
    <property type="evidence" value="ECO:0007669"/>
    <property type="project" value="UniProtKB-KW"/>
</dbReference>
<evidence type="ECO:0000256" key="8">
    <source>
        <dbReference type="ARBA" id="ARBA00023136"/>
    </source>
</evidence>